<organism evidence="1 2">
    <name type="scientific">Danio rerio</name>
    <name type="common">Zebrafish</name>
    <name type="synonym">Brachydanio rerio</name>
    <dbReference type="NCBI Taxonomy" id="7955"/>
    <lineage>
        <taxon>Eukaryota</taxon>
        <taxon>Metazoa</taxon>
        <taxon>Chordata</taxon>
        <taxon>Craniata</taxon>
        <taxon>Vertebrata</taxon>
        <taxon>Euteleostomi</taxon>
        <taxon>Actinopterygii</taxon>
        <taxon>Neopterygii</taxon>
        <taxon>Teleostei</taxon>
        <taxon>Ostariophysi</taxon>
        <taxon>Cypriniformes</taxon>
        <taxon>Danionidae</taxon>
        <taxon>Danioninae</taxon>
        <taxon>Danio</taxon>
    </lineage>
</organism>
<sequence length="496" mass="57335">MSTKTRAEKTNQQNKRQQMYNMASGYKGSTHDVRIVLLGASGAGKSSMGNAILGAEVFKESGTRESEMQRGRVEDRNISIIDTPGFFNTHLTDEELQNEMMKSLYLCYPGPHVFLLIINLENLTDDHRNIVQEILESFGPQAMKFTMVLFTGREKLTNRKWKLFMESRKFQDVVNQCGGKYHAINSKNDIIPSHIRKLLEKIDEILKQNDGQHYDIDIRLKTPMKNRKENIKREKDTAVQKKQEPKKVVQETFHIHSVKEKSTTNVTERKDCVTYVTKIERMELYEDRFSRVLPEDRNDEEMMVMHSKSRRNSFTNMRKQEKCRKSSGTETQDQKKQHIAKEQHTLQTESLQKRHNKLDDCTDLRIVMVGKTGAGKSATGNTILRQKVFKEELSAKSVTKKCQKHQREVSGRIISIIDTPGLCDTSIGEEDLKKEIEKCVYMSAPGPHVFLLVLRLDVRLTNEEKNTVKWIQENFGEEANRGERSNHLHHRHSGTV</sequence>
<dbReference type="RefSeq" id="XP_073763252.1">
    <property type="nucleotide sequence ID" value="XM_073907151.1"/>
</dbReference>
<reference evidence="2" key="1">
    <citation type="submission" date="2025-08" db="UniProtKB">
        <authorList>
            <consortium name="RefSeq"/>
        </authorList>
    </citation>
    <scope>IDENTIFICATION</scope>
    <source>
        <strain evidence="2">Tuebingen</strain>
        <tissue evidence="2">Fibroblasts and whole tissue</tissue>
    </source>
</reference>
<accession>A0AC58G0N2</accession>
<gene>
    <name evidence="2" type="primary">LOC100334305</name>
</gene>
<dbReference type="Proteomes" id="UP000000437">
    <property type="component" value="Chromosome 1"/>
</dbReference>
<evidence type="ECO:0000313" key="2">
    <source>
        <dbReference type="RefSeq" id="XP_073763252.1"/>
    </source>
</evidence>
<protein>
    <submittedName>
        <fullName evidence="2">GTPase IMAP family member 8</fullName>
    </submittedName>
</protein>
<evidence type="ECO:0000313" key="1">
    <source>
        <dbReference type="Proteomes" id="UP000000437"/>
    </source>
</evidence>
<name>A0AC58G0N2_DANRE</name>
<keyword evidence="1" id="KW-1185">Reference proteome</keyword>
<proteinExistence type="predicted"/>